<dbReference type="PANTHER" id="PTHR31633:SF1">
    <property type="entry name" value="H_ACA RIBONUCLEOPROTEIN COMPLEX NON-CORE SUBUNIT NAF1"/>
    <property type="match status" value="1"/>
</dbReference>
<feature type="compositionally biased region" description="Polar residues" evidence="10">
    <location>
        <begin position="63"/>
        <end position="76"/>
    </location>
</feature>
<comment type="similarity">
    <text evidence="2">Belongs to the NAF1 family.</text>
</comment>
<feature type="region of interest" description="Disordered" evidence="10">
    <location>
        <begin position="546"/>
        <end position="626"/>
    </location>
</feature>
<feature type="compositionally biased region" description="Polar residues" evidence="10">
    <location>
        <begin position="732"/>
        <end position="742"/>
    </location>
</feature>
<dbReference type="EMBL" id="JAJGCB010000003">
    <property type="protein sequence ID" value="KAJ8993669.1"/>
    <property type="molecule type" value="Genomic_DNA"/>
</dbReference>
<feature type="compositionally biased region" description="Polar residues" evidence="10">
    <location>
        <begin position="143"/>
        <end position="158"/>
    </location>
</feature>
<protein>
    <recommendedName>
        <fullName evidence="3">H/ACA ribonucleoprotein complex non-core subunit NAF1</fullName>
    </recommendedName>
    <alternativeName>
        <fullName evidence="9">Nuclear assembly factor 1</fullName>
    </alternativeName>
</protein>
<feature type="compositionally biased region" description="Acidic residues" evidence="10">
    <location>
        <begin position="252"/>
        <end position="274"/>
    </location>
</feature>
<comment type="caution">
    <text evidence="11">The sequence shown here is derived from an EMBL/GenBank/DDBJ whole genome shotgun (WGS) entry which is preliminary data.</text>
</comment>
<feature type="region of interest" description="Disordered" evidence="10">
    <location>
        <begin position="288"/>
        <end position="318"/>
    </location>
</feature>
<dbReference type="InterPro" id="IPR040309">
    <property type="entry name" value="Naf1"/>
</dbReference>
<dbReference type="GO" id="GO:0005732">
    <property type="term" value="C:sno(s)RNA-containing ribonucleoprotein complex"/>
    <property type="evidence" value="ECO:0007669"/>
    <property type="project" value="InterPro"/>
</dbReference>
<dbReference type="Proteomes" id="UP001161757">
    <property type="component" value="Unassembled WGS sequence"/>
</dbReference>
<evidence type="ECO:0000256" key="9">
    <source>
        <dbReference type="ARBA" id="ARBA00076743"/>
    </source>
</evidence>
<dbReference type="AlphaFoldDB" id="A0AAN6EZP6"/>
<evidence type="ECO:0000256" key="2">
    <source>
        <dbReference type="ARBA" id="ARBA00009801"/>
    </source>
</evidence>
<feature type="compositionally biased region" description="Basic and acidic residues" evidence="10">
    <location>
        <begin position="37"/>
        <end position="46"/>
    </location>
</feature>
<keyword evidence="7" id="KW-0694">RNA-binding</keyword>
<dbReference type="SUPFAM" id="SSF50447">
    <property type="entry name" value="Translation proteins"/>
    <property type="match status" value="1"/>
</dbReference>
<feature type="compositionally biased region" description="Basic and acidic residues" evidence="10">
    <location>
        <begin position="298"/>
        <end position="318"/>
    </location>
</feature>
<feature type="compositionally biased region" description="Gly residues" evidence="10">
    <location>
        <begin position="574"/>
        <end position="584"/>
    </location>
</feature>
<keyword evidence="8" id="KW-0539">Nucleus</keyword>
<feature type="compositionally biased region" description="Basic residues" evidence="10">
    <location>
        <begin position="488"/>
        <end position="497"/>
    </location>
</feature>
<reference evidence="11" key="1">
    <citation type="submission" date="2023-01" db="EMBL/GenBank/DDBJ databases">
        <title>Exophiala dermititidis isolated from Cystic Fibrosis Patient.</title>
        <authorList>
            <person name="Kurbessoian T."/>
            <person name="Crocker A."/>
            <person name="Murante D."/>
            <person name="Hogan D.A."/>
            <person name="Stajich J.E."/>
        </authorList>
    </citation>
    <scope>NUCLEOTIDE SEQUENCE</scope>
    <source>
        <strain evidence="11">Ex8</strain>
    </source>
</reference>
<feature type="compositionally biased region" description="Polar residues" evidence="10">
    <location>
        <begin position="614"/>
        <end position="626"/>
    </location>
</feature>
<feature type="compositionally biased region" description="Low complexity" evidence="10">
    <location>
        <begin position="747"/>
        <end position="758"/>
    </location>
</feature>
<feature type="region of interest" description="Disordered" evidence="10">
    <location>
        <begin position="444"/>
        <end position="532"/>
    </location>
</feature>
<evidence type="ECO:0000256" key="10">
    <source>
        <dbReference type="SAM" id="MobiDB-lite"/>
    </source>
</evidence>
<evidence type="ECO:0000256" key="1">
    <source>
        <dbReference type="ARBA" id="ARBA00004123"/>
    </source>
</evidence>
<organism evidence="11 12">
    <name type="scientific">Exophiala dermatitidis</name>
    <name type="common">Black yeast-like fungus</name>
    <name type="synonym">Wangiella dermatitidis</name>
    <dbReference type="NCBI Taxonomy" id="5970"/>
    <lineage>
        <taxon>Eukaryota</taxon>
        <taxon>Fungi</taxon>
        <taxon>Dikarya</taxon>
        <taxon>Ascomycota</taxon>
        <taxon>Pezizomycotina</taxon>
        <taxon>Eurotiomycetes</taxon>
        <taxon>Chaetothyriomycetidae</taxon>
        <taxon>Chaetothyriales</taxon>
        <taxon>Herpotrichiellaceae</taxon>
        <taxon>Exophiala</taxon>
    </lineage>
</organism>
<evidence type="ECO:0000256" key="7">
    <source>
        <dbReference type="ARBA" id="ARBA00022884"/>
    </source>
</evidence>
<feature type="compositionally biased region" description="Low complexity" evidence="10">
    <location>
        <begin position="603"/>
        <end position="613"/>
    </location>
</feature>
<keyword evidence="6" id="KW-0597">Phosphoprotein</keyword>
<dbReference type="Pfam" id="PF04410">
    <property type="entry name" value="Gar1"/>
    <property type="match status" value="1"/>
</dbReference>
<proteinExistence type="inferred from homology"/>
<dbReference type="GO" id="GO:0005634">
    <property type="term" value="C:nucleus"/>
    <property type="evidence" value="ECO:0007669"/>
    <property type="project" value="UniProtKB-SubCell"/>
</dbReference>
<dbReference type="InterPro" id="IPR009000">
    <property type="entry name" value="Transl_B-barrel_sf"/>
</dbReference>
<feature type="region of interest" description="Disordered" evidence="10">
    <location>
        <begin position="658"/>
        <end position="766"/>
    </location>
</feature>
<evidence type="ECO:0000313" key="11">
    <source>
        <dbReference type="EMBL" id="KAJ8993669.1"/>
    </source>
</evidence>
<feature type="compositionally biased region" description="Low complexity" evidence="10">
    <location>
        <begin position="206"/>
        <end position="219"/>
    </location>
</feature>
<feature type="compositionally biased region" description="Low complexity" evidence="10">
    <location>
        <begin position="658"/>
        <end position="696"/>
    </location>
</feature>
<feature type="compositionally biased region" description="Polar residues" evidence="10">
    <location>
        <begin position="502"/>
        <end position="512"/>
    </location>
</feature>
<dbReference type="Gene3D" id="2.40.10.230">
    <property type="entry name" value="Probable tRNA pseudouridine synthase domain"/>
    <property type="match status" value="1"/>
</dbReference>
<feature type="compositionally biased region" description="Low complexity" evidence="10">
    <location>
        <begin position="231"/>
        <end position="251"/>
    </location>
</feature>
<feature type="region of interest" description="Disordered" evidence="10">
    <location>
        <begin position="1"/>
        <end position="276"/>
    </location>
</feature>
<feature type="compositionally biased region" description="Acidic residues" evidence="10">
    <location>
        <begin position="444"/>
        <end position="458"/>
    </location>
</feature>
<keyword evidence="5" id="KW-0698">rRNA processing</keyword>
<dbReference type="FunFam" id="2.40.10.230:FF:000002">
    <property type="entry name" value="H/ACA ribonucleoprotein complex non-core subunit NAF1"/>
    <property type="match status" value="1"/>
</dbReference>
<evidence type="ECO:0000313" key="12">
    <source>
        <dbReference type="Proteomes" id="UP001161757"/>
    </source>
</evidence>
<dbReference type="GO" id="GO:0006364">
    <property type="term" value="P:rRNA processing"/>
    <property type="evidence" value="ECO:0007669"/>
    <property type="project" value="UniProtKB-KW"/>
</dbReference>
<feature type="compositionally biased region" description="Low complexity" evidence="10">
    <location>
        <begin position="707"/>
        <end position="717"/>
    </location>
</feature>
<accession>A0AAN6EZP6</accession>
<name>A0AAN6EZP6_EXODE</name>
<dbReference type="PANTHER" id="PTHR31633">
    <property type="entry name" value="H/ACA RIBONUCLEOPROTEIN COMPLEX NON-CORE SUBUNIT NAF1"/>
    <property type="match status" value="1"/>
</dbReference>
<sequence>MDVELEFPTSPPKRQRTLSPEETRDASAAGQPIEAQSDAKLEDHSPADTSIARSGADGGAEKASSNDTVGQNQDQPLPNIPDHDSNSLLDSLMLQVEAASAPPPVSVSEQPTSAAAEPAAGENKDILNGAENTKGIDTHTDQMQDAQQPPTESRTTVENGRMDVTTDGGMNGDGQATQGDAHNGTENTITLDTNTTIPTVGNDSETPAVASATATTTATMVDAIPPTETLAPEPGAEGAEWEIDSSPYESSSDSDDTTSSEEDSDEDEDDDDGDYAMLDPEEAARILMQGDGGSDDEGGGRNRGDKADGAPLRTAHERPEEVIPKPDIVVTEDMKIEELGNVEVVVENTVVIKAKTSGEYQVLETGSLICLPDRSVVGVVADLIGRVEEPRYTIRFTNDEDIKQAGLAEVGTTVFYVPHHSTFVFTQPLKAVKGSDASNFHDEEVAEDEMEFSDDEAEAEHKRQMKARRQGRSIETGRGRGGGGPSSRHPRGSHRGGGRGGANQSYGGSTEMNYDDVVDGSGGVGDEGYTPLQRPANMAEMMMTSPQEVGARPSHSLPPKPSRGDFSRGRGGRGRGGGRGGNSRGGHHHHQQQHGGGGGSAGFGQSSQAAAGSWNQQPSNNNSFQASFTPHQMQQMMSMPNFNLPAMPAFPQGMQFNNTPGSFNFNGFNNGANGANFPFMQQPQPQPQQQQQPQQQGFPASFGPNFQQQQQQTYQQRWGGGQQQQPNVAAPASSSNFTSGPWASNPALAAALQRQAQQEQERRNQG</sequence>
<dbReference type="InterPro" id="IPR038664">
    <property type="entry name" value="Gar1/Naf1_Cbf5-bd_sf"/>
</dbReference>
<dbReference type="GO" id="GO:0000493">
    <property type="term" value="P:box H/ACA snoRNP assembly"/>
    <property type="evidence" value="ECO:0007669"/>
    <property type="project" value="InterPro"/>
</dbReference>
<comment type="subcellular location">
    <subcellularLocation>
        <location evidence="1">Nucleus</location>
    </subcellularLocation>
</comment>
<gene>
    <name evidence="11" type="ORF">HRR80_002175</name>
</gene>
<dbReference type="GO" id="GO:0003723">
    <property type="term" value="F:RNA binding"/>
    <property type="evidence" value="ECO:0007669"/>
    <property type="project" value="UniProtKB-KW"/>
</dbReference>
<evidence type="ECO:0000256" key="3">
    <source>
        <dbReference type="ARBA" id="ARBA00021438"/>
    </source>
</evidence>
<evidence type="ECO:0000256" key="8">
    <source>
        <dbReference type="ARBA" id="ARBA00023242"/>
    </source>
</evidence>
<dbReference type="GO" id="GO:0001522">
    <property type="term" value="P:pseudouridine synthesis"/>
    <property type="evidence" value="ECO:0007669"/>
    <property type="project" value="InterPro"/>
</dbReference>
<evidence type="ECO:0000256" key="6">
    <source>
        <dbReference type="ARBA" id="ARBA00022553"/>
    </source>
</evidence>
<evidence type="ECO:0000256" key="5">
    <source>
        <dbReference type="ARBA" id="ARBA00022552"/>
    </source>
</evidence>
<feature type="compositionally biased region" description="Low complexity" evidence="10">
    <location>
        <begin position="185"/>
        <end position="199"/>
    </location>
</feature>
<evidence type="ECO:0000256" key="4">
    <source>
        <dbReference type="ARBA" id="ARBA00022517"/>
    </source>
</evidence>
<keyword evidence="4" id="KW-0690">Ribosome biogenesis</keyword>
<dbReference type="InterPro" id="IPR007504">
    <property type="entry name" value="H/ACA_rnp_Gar1/Naf1"/>
</dbReference>